<dbReference type="AlphaFoldDB" id="A0A158P1X2"/>
<dbReference type="PANTHER" id="PTHR46600">
    <property type="entry name" value="THAP DOMAIN-CONTAINING"/>
    <property type="match status" value="1"/>
</dbReference>
<dbReference type="GO" id="GO:0005654">
    <property type="term" value="C:nucleoplasm"/>
    <property type="evidence" value="ECO:0007669"/>
    <property type="project" value="UniProtKB-SubCell"/>
</dbReference>
<evidence type="ECO:0000256" key="13">
    <source>
        <dbReference type="SAM" id="Coils"/>
    </source>
</evidence>
<dbReference type="EnsemblMetazoa" id="XM_012208390.1">
    <property type="protein sequence ID" value="XP_012063780.1"/>
    <property type="gene ID" value="LOC105627108"/>
</dbReference>
<keyword evidence="11" id="KW-0131">Cell cycle</keyword>
<evidence type="ECO:0000256" key="3">
    <source>
        <dbReference type="ARBA" id="ARBA00022723"/>
    </source>
</evidence>
<dbReference type="PANTHER" id="PTHR46600:SF1">
    <property type="entry name" value="THAP DOMAIN-CONTAINING PROTEIN 1"/>
    <property type="match status" value="1"/>
</dbReference>
<evidence type="ECO:0000256" key="8">
    <source>
        <dbReference type="ARBA" id="ARBA00023125"/>
    </source>
</evidence>
<keyword evidence="9" id="KW-0804">Transcription</keyword>
<sequence>MVVTCCIGNCKSLWIRGDIITFHCFPKDESLRKQWISAIPSNILRTTDITQHSRLCSKHFTAECFTESTSFKSLRNMLNKNAVPTIFEEYQESQYQLVELEKETLPNILNIEVDPLDISNENCKMEKPNVSYILKREIGVQTLKRNFDESEKIIQSLTKRLKQRDKKIKDLEERLKKKETEEKSDSMKMIKDAVNKYICEERKELFLHEFANNETGSSKKIYSEYMRQFAAATYHHSPKVYKILKKLITLPTTYTAARWLIDFSQDPQFMEEIK</sequence>
<evidence type="ECO:0000256" key="7">
    <source>
        <dbReference type="ARBA" id="ARBA00023054"/>
    </source>
</evidence>
<comment type="subcellular location">
    <subcellularLocation>
        <location evidence="1">Nucleus</location>
        <location evidence="1">Nucleoplasm</location>
    </subcellularLocation>
</comment>
<dbReference type="Pfam" id="PF05485">
    <property type="entry name" value="THAP"/>
    <property type="match status" value="1"/>
</dbReference>
<evidence type="ECO:0000256" key="6">
    <source>
        <dbReference type="ARBA" id="ARBA00023015"/>
    </source>
</evidence>
<evidence type="ECO:0000256" key="12">
    <source>
        <dbReference type="PROSITE-ProRule" id="PRU00309"/>
    </source>
</evidence>
<keyword evidence="10" id="KW-0539">Nucleus</keyword>
<reference evidence="16" key="1">
    <citation type="journal article" date="2011" name="PLoS Genet.">
        <title>The genome sequence of the leaf-cutter ant Atta cephalotes reveals insights into its obligate symbiotic lifestyle.</title>
        <authorList>
            <person name="Suen G."/>
            <person name="Teiling C."/>
            <person name="Li L."/>
            <person name="Holt C."/>
            <person name="Abouheif E."/>
            <person name="Bornberg-Bauer E."/>
            <person name="Bouffard P."/>
            <person name="Caldera E.J."/>
            <person name="Cash E."/>
            <person name="Cavanaugh A."/>
            <person name="Denas O."/>
            <person name="Elhaik E."/>
            <person name="Fave M.J."/>
            <person name="Gadau J."/>
            <person name="Gibson J.D."/>
            <person name="Graur D."/>
            <person name="Grubbs K.J."/>
            <person name="Hagen D.E."/>
            <person name="Harkins T.T."/>
            <person name="Helmkampf M."/>
            <person name="Hu H."/>
            <person name="Johnson B.R."/>
            <person name="Kim J."/>
            <person name="Marsh S.E."/>
            <person name="Moeller J.A."/>
            <person name="Munoz-Torres M.C."/>
            <person name="Murphy M.C."/>
            <person name="Naughton M.C."/>
            <person name="Nigam S."/>
            <person name="Overson R."/>
            <person name="Rajakumar R."/>
            <person name="Reese J.T."/>
            <person name="Scott J.J."/>
            <person name="Smith C.R."/>
            <person name="Tao S."/>
            <person name="Tsutsui N.D."/>
            <person name="Viljakainen L."/>
            <person name="Wissler L."/>
            <person name="Yandell M.D."/>
            <person name="Zimmer F."/>
            <person name="Taylor J."/>
            <person name="Slater S.C."/>
            <person name="Clifton S.W."/>
            <person name="Warren W.C."/>
            <person name="Elsik C.G."/>
            <person name="Smith C.D."/>
            <person name="Weinstock G.M."/>
            <person name="Gerardo N.M."/>
            <person name="Currie C.R."/>
        </authorList>
    </citation>
    <scope>NUCLEOTIDE SEQUENCE [LARGE SCALE GENOMIC DNA]</scope>
</reference>
<dbReference type="Proteomes" id="UP000005205">
    <property type="component" value="Unassembled WGS sequence"/>
</dbReference>
<evidence type="ECO:0000256" key="9">
    <source>
        <dbReference type="ARBA" id="ARBA00023163"/>
    </source>
</evidence>
<accession>A0A158P1X2</accession>
<evidence type="ECO:0000313" key="15">
    <source>
        <dbReference type="EnsemblMetazoa" id="XP_012063780.1"/>
    </source>
</evidence>
<dbReference type="EMBL" id="ADTU01006906">
    <property type="status" value="NOT_ANNOTATED_CDS"/>
    <property type="molecule type" value="Genomic_DNA"/>
</dbReference>
<evidence type="ECO:0000256" key="11">
    <source>
        <dbReference type="ARBA" id="ARBA00023306"/>
    </source>
</evidence>
<keyword evidence="16" id="KW-1185">Reference proteome</keyword>
<keyword evidence="8 12" id="KW-0238">DNA-binding</keyword>
<dbReference type="GO" id="GO:0043565">
    <property type="term" value="F:sequence-specific DNA binding"/>
    <property type="evidence" value="ECO:0007669"/>
    <property type="project" value="InterPro"/>
</dbReference>
<evidence type="ECO:0000256" key="1">
    <source>
        <dbReference type="ARBA" id="ARBA00004642"/>
    </source>
</evidence>
<organism evidence="15 16">
    <name type="scientific">Atta cephalotes</name>
    <name type="common">Leafcutter ant</name>
    <dbReference type="NCBI Taxonomy" id="12957"/>
    <lineage>
        <taxon>Eukaryota</taxon>
        <taxon>Metazoa</taxon>
        <taxon>Ecdysozoa</taxon>
        <taxon>Arthropoda</taxon>
        <taxon>Hexapoda</taxon>
        <taxon>Insecta</taxon>
        <taxon>Pterygota</taxon>
        <taxon>Neoptera</taxon>
        <taxon>Endopterygota</taxon>
        <taxon>Hymenoptera</taxon>
        <taxon>Apocrita</taxon>
        <taxon>Aculeata</taxon>
        <taxon>Formicoidea</taxon>
        <taxon>Formicidae</taxon>
        <taxon>Myrmicinae</taxon>
        <taxon>Atta</taxon>
    </lineage>
</organism>
<keyword evidence="3" id="KW-0479">Metal-binding</keyword>
<dbReference type="InterPro" id="IPR006612">
    <property type="entry name" value="THAP_Znf"/>
</dbReference>
<dbReference type="InterPro" id="IPR021896">
    <property type="entry name" value="THAP9-like_HTH"/>
</dbReference>
<dbReference type="KEGG" id="acep:105627108"/>
<dbReference type="Pfam" id="PF12017">
    <property type="entry name" value="Tnp_P_element"/>
    <property type="match status" value="1"/>
</dbReference>
<protein>
    <recommendedName>
        <fullName evidence="14">THAP-type domain-containing protein</fullName>
    </recommendedName>
</protein>
<gene>
    <name evidence="15" type="primary">105627108</name>
</gene>
<name>A0A158P1X2_ATTCE</name>
<dbReference type="PROSITE" id="PS50950">
    <property type="entry name" value="ZF_THAP"/>
    <property type="match status" value="1"/>
</dbReference>
<proteinExistence type="inferred from homology"/>
<dbReference type="InParanoid" id="A0A158P1X2"/>
<dbReference type="InterPro" id="IPR038441">
    <property type="entry name" value="THAP_Znf_sf"/>
</dbReference>
<keyword evidence="6" id="KW-0805">Transcription regulation</keyword>
<evidence type="ECO:0000256" key="5">
    <source>
        <dbReference type="ARBA" id="ARBA00022833"/>
    </source>
</evidence>
<dbReference type="OrthoDB" id="7530117at2759"/>
<dbReference type="SMART" id="SM00980">
    <property type="entry name" value="THAP"/>
    <property type="match status" value="1"/>
</dbReference>
<feature type="domain" description="THAP-type" evidence="14">
    <location>
        <begin position="1"/>
        <end position="87"/>
    </location>
</feature>
<feature type="coiled-coil region" evidence="13">
    <location>
        <begin position="140"/>
        <end position="188"/>
    </location>
</feature>
<keyword evidence="4 12" id="KW-0863">Zinc-finger</keyword>
<dbReference type="Gene3D" id="6.20.210.20">
    <property type="entry name" value="THAP domain"/>
    <property type="match status" value="1"/>
</dbReference>
<evidence type="ECO:0000256" key="4">
    <source>
        <dbReference type="ARBA" id="ARBA00022771"/>
    </source>
</evidence>
<evidence type="ECO:0000259" key="14">
    <source>
        <dbReference type="PROSITE" id="PS50950"/>
    </source>
</evidence>
<comment type="similarity">
    <text evidence="2">Belongs to the THAP1 family.</text>
</comment>
<keyword evidence="5" id="KW-0862">Zinc</keyword>
<evidence type="ECO:0000256" key="2">
    <source>
        <dbReference type="ARBA" id="ARBA00006177"/>
    </source>
</evidence>
<reference evidence="15" key="2">
    <citation type="submission" date="2016-04" db="UniProtKB">
        <authorList>
            <consortium name="EnsemblMetazoa"/>
        </authorList>
    </citation>
    <scope>IDENTIFICATION</scope>
</reference>
<dbReference type="GO" id="GO:0008270">
    <property type="term" value="F:zinc ion binding"/>
    <property type="evidence" value="ECO:0007669"/>
    <property type="project" value="UniProtKB-KW"/>
</dbReference>
<evidence type="ECO:0000313" key="16">
    <source>
        <dbReference type="Proteomes" id="UP000005205"/>
    </source>
</evidence>
<dbReference type="SMART" id="SM00692">
    <property type="entry name" value="DM3"/>
    <property type="match status" value="1"/>
</dbReference>
<keyword evidence="7 13" id="KW-0175">Coiled coil</keyword>
<dbReference type="SUPFAM" id="SSF57716">
    <property type="entry name" value="Glucocorticoid receptor-like (DNA-binding domain)"/>
    <property type="match status" value="1"/>
</dbReference>
<dbReference type="InterPro" id="IPR026516">
    <property type="entry name" value="THAP1/10"/>
</dbReference>
<evidence type="ECO:0000256" key="10">
    <source>
        <dbReference type="ARBA" id="ARBA00023242"/>
    </source>
</evidence>